<dbReference type="GO" id="GO:0016747">
    <property type="term" value="F:acyltransferase activity, transferring groups other than amino-acyl groups"/>
    <property type="evidence" value="ECO:0007669"/>
    <property type="project" value="InterPro"/>
</dbReference>
<gene>
    <name evidence="2" type="ORF">FCI23_52385</name>
</gene>
<dbReference type="Gene3D" id="3.40.630.30">
    <property type="match status" value="1"/>
</dbReference>
<proteinExistence type="predicted"/>
<name>A0A4U0RI36_9ACTN</name>
<organism evidence="2 3">
    <name type="scientific">Actinacidiphila oryziradicis</name>
    <dbReference type="NCBI Taxonomy" id="2571141"/>
    <lineage>
        <taxon>Bacteria</taxon>
        <taxon>Bacillati</taxon>
        <taxon>Actinomycetota</taxon>
        <taxon>Actinomycetes</taxon>
        <taxon>Kitasatosporales</taxon>
        <taxon>Streptomycetaceae</taxon>
        <taxon>Actinacidiphila</taxon>
    </lineage>
</organism>
<accession>A0A4U0RI36</accession>
<dbReference type="Proteomes" id="UP000305778">
    <property type="component" value="Unassembled WGS sequence"/>
</dbReference>
<evidence type="ECO:0000313" key="2">
    <source>
        <dbReference type="EMBL" id="TJZ95299.1"/>
    </source>
</evidence>
<dbReference type="Pfam" id="PF00583">
    <property type="entry name" value="Acetyltransf_1"/>
    <property type="match status" value="1"/>
</dbReference>
<dbReference type="CDD" id="cd04301">
    <property type="entry name" value="NAT_SF"/>
    <property type="match status" value="1"/>
</dbReference>
<protein>
    <submittedName>
        <fullName evidence="2">GNAT family N-acetyltransferase</fullName>
    </submittedName>
</protein>
<dbReference type="InterPro" id="IPR016181">
    <property type="entry name" value="Acyl_CoA_acyltransferase"/>
</dbReference>
<dbReference type="RefSeq" id="WP_136730995.1">
    <property type="nucleotide sequence ID" value="NZ_SUMC01000187.1"/>
</dbReference>
<keyword evidence="3" id="KW-1185">Reference proteome</keyword>
<dbReference type="EMBL" id="SUMC01000187">
    <property type="protein sequence ID" value="TJZ95299.1"/>
    <property type="molecule type" value="Genomic_DNA"/>
</dbReference>
<reference evidence="2 3" key="1">
    <citation type="submission" date="2019-04" db="EMBL/GenBank/DDBJ databases">
        <title>Streptomyces oryziradicis sp. nov., a novel actinomycete isolated from rhizosphere soil of rice (Oryza sativa L.).</title>
        <authorList>
            <person name="Li C."/>
        </authorList>
    </citation>
    <scope>NUCLEOTIDE SEQUENCE [LARGE SCALE GENOMIC DNA]</scope>
    <source>
        <strain evidence="2 3">NEAU-C40</strain>
    </source>
</reference>
<keyword evidence="2" id="KW-0808">Transferase</keyword>
<evidence type="ECO:0000313" key="3">
    <source>
        <dbReference type="Proteomes" id="UP000305778"/>
    </source>
</evidence>
<sequence>MEEIVTYVEMTALSELRASPPANGVTLERVDGTSPLIRSVQARIGEPYAWASASRSDDDWAEWLSHPLRQYWFIKYETEIAGIADFELQPGGEVEITTFGLLPEYVGRGLGGYALTLVVRQAWEVEPVGAESVWRIWLHTSTLDHPNALANYERRGFRPFRTRVKQREDRRCRTWDESAGLPVFDSGDPTFAERADEHKAFRVLPDDL</sequence>
<dbReference type="InterPro" id="IPR000182">
    <property type="entry name" value="GNAT_dom"/>
</dbReference>
<comment type="caution">
    <text evidence="2">The sequence shown here is derived from an EMBL/GenBank/DDBJ whole genome shotgun (WGS) entry which is preliminary data.</text>
</comment>
<dbReference type="AlphaFoldDB" id="A0A4U0RI36"/>
<feature type="domain" description="N-acetyltransferase" evidence="1">
    <location>
        <begin position="35"/>
        <end position="182"/>
    </location>
</feature>
<dbReference type="SUPFAM" id="SSF55729">
    <property type="entry name" value="Acyl-CoA N-acyltransferases (Nat)"/>
    <property type="match status" value="1"/>
</dbReference>
<dbReference type="OrthoDB" id="275336at2"/>
<dbReference type="PROSITE" id="PS51186">
    <property type="entry name" value="GNAT"/>
    <property type="match status" value="1"/>
</dbReference>
<evidence type="ECO:0000259" key="1">
    <source>
        <dbReference type="PROSITE" id="PS51186"/>
    </source>
</evidence>